<protein>
    <submittedName>
        <fullName evidence="2">Polycystin-2</fullName>
    </submittedName>
</protein>
<sequence>MEDAFGDSAMGATFESFATPLDGDGTTADADITDEGVELVLDASQHIARGIVDRTRGARVVLLDEMMESMEVLNNVSTVLEVLGKRTRDLEAQQRQILKHH</sequence>
<dbReference type="EMBL" id="CAMXCT020004088">
    <property type="protein sequence ID" value="CAL1160970.1"/>
    <property type="molecule type" value="Genomic_DNA"/>
</dbReference>
<dbReference type="EMBL" id="CAMXCT010004088">
    <property type="protein sequence ID" value="CAI4007595.1"/>
    <property type="molecule type" value="Genomic_DNA"/>
</dbReference>
<reference evidence="2 3" key="2">
    <citation type="submission" date="2024-05" db="EMBL/GenBank/DDBJ databases">
        <authorList>
            <person name="Chen Y."/>
            <person name="Shah S."/>
            <person name="Dougan E. K."/>
            <person name="Thang M."/>
            <person name="Chan C."/>
        </authorList>
    </citation>
    <scope>NUCLEOTIDE SEQUENCE [LARGE SCALE GENOMIC DNA]</scope>
</reference>
<evidence type="ECO:0000313" key="1">
    <source>
        <dbReference type="EMBL" id="CAI4007595.1"/>
    </source>
</evidence>
<gene>
    <name evidence="1" type="ORF">C1SCF055_LOCUS33137</name>
</gene>
<proteinExistence type="predicted"/>
<accession>A0A9P1DC69</accession>
<dbReference type="Proteomes" id="UP001152797">
    <property type="component" value="Unassembled WGS sequence"/>
</dbReference>
<keyword evidence="3" id="KW-1185">Reference proteome</keyword>
<dbReference type="EMBL" id="CAMXCT030004088">
    <property type="protein sequence ID" value="CAL4794907.1"/>
    <property type="molecule type" value="Genomic_DNA"/>
</dbReference>
<comment type="caution">
    <text evidence="1">The sequence shown here is derived from an EMBL/GenBank/DDBJ whole genome shotgun (WGS) entry which is preliminary data.</text>
</comment>
<name>A0A9P1DC69_9DINO</name>
<dbReference type="AlphaFoldDB" id="A0A9P1DC69"/>
<evidence type="ECO:0000313" key="3">
    <source>
        <dbReference type="Proteomes" id="UP001152797"/>
    </source>
</evidence>
<evidence type="ECO:0000313" key="2">
    <source>
        <dbReference type="EMBL" id="CAL4794907.1"/>
    </source>
</evidence>
<organism evidence="1">
    <name type="scientific">Cladocopium goreaui</name>
    <dbReference type="NCBI Taxonomy" id="2562237"/>
    <lineage>
        <taxon>Eukaryota</taxon>
        <taxon>Sar</taxon>
        <taxon>Alveolata</taxon>
        <taxon>Dinophyceae</taxon>
        <taxon>Suessiales</taxon>
        <taxon>Symbiodiniaceae</taxon>
        <taxon>Cladocopium</taxon>
    </lineage>
</organism>
<reference evidence="1" key="1">
    <citation type="submission" date="2022-10" db="EMBL/GenBank/DDBJ databases">
        <authorList>
            <person name="Chen Y."/>
            <person name="Dougan E. K."/>
            <person name="Chan C."/>
            <person name="Rhodes N."/>
            <person name="Thang M."/>
        </authorList>
    </citation>
    <scope>NUCLEOTIDE SEQUENCE</scope>
</reference>